<dbReference type="Proteomes" id="UP001165541">
    <property type="component" value="Unassembled WGS sequence"/>
</dbReference>
<sequence>MSEAVIIDAIRTPFGKRNGVLRNSRPDCLLAFAVRALVERTGVAEEQLDDLIAGCVSQAGEQGANVGRLAVLLSGLPTRVAGVSLNRMCGSSQQAVHFAAQAVAAGDAKYVIAGGVESMSRVPMFLDVTLGQAEFRGFEALNPDLLQRYPLVHQVESAERVAEHWKLSRAECDAFAKESHRRAQQAAQADIHREIVVTPGVDAEGQPVRVTRDEGIRAVVDEARMASMNPVFRAPGEGVVTAANASQISDGASAVLVADRDAAVADGLRPQARFRARVACGSDPVMQLTGVIPATHEALKRAGISVRDLDWIEVNEAFASVALAWAREFAPDPAKLNPWGGAIAHGHPLGATGGALMAKMLSGLKATGGTLGLQVMCIGHGMATATVIERLG</sequence>
<dbReference type="PROSITE" id="PS00737">
    <property type="entry name" value="THIOLASE_2"/>
    <property type="match status" value="1"/>
</dbReference>
<dbReference type="Pfam" id="PF00108">
    <property type="entry name" value="Thiolase_N"/>
    <property type="match status" value="1"/>
</dbReference>
<evidence type="ECO:0000259" key="6">
    <source>
        <dbReference type="Pfam" id="PF02803"/>
    </source>
</evidence>
<evidence type="ECO:0000256" key="3">
    <source>
        <dbReference type="ARBA" id="ARBA00023315"/>
    </source>
</evidence>
<evidence type="ECO:0000256" key="2">
    <source>
        <dbReference type="ARBA" id="ARBA00022679"/>
    </source>
</evidence>
<dbReference type="SUPFAM" id="SSF53901">
    <property type="entry name" value="Thiolase-like"/>
    <property type="match status" value="2"/>
</dbReference>
<evidence type="ECO:0000256" key="4">
    <source>
        <dbReference type="RuleBase" id="RU003557"/>
    </source>
</evidence>
<comment type="caution">
    <text evidence="7">The sequence shown here is derived from an EMBL/GenBank/DDBJ whole genome shotgun (WGS) entry which is preliminary data.</text>
</comment>
<name>A0ABT0YTX6_9BURK</name>
<protein>
    <submittedName>
        <fullName evidence="7">Thiolase family protein</fullName>
    </submittedName>
</protein>
<dbReference type="Pfam" id="PF02803">
    <property type="entry name" value="Thiolase_C"/>
    <property type="match status" value="1"/>
</dbReference>
<evidence type="ECO:0000313" key="7">
    <source>
        <dbReference type="EMBL" id="MCM5681854.1"/>
    </source>
</evidence>
<dbReference type="CDD" id="cd00751">
    <property type="entry name" value="thiolase"/>
    <property type="match status" value="1"/>
</dbReference>
<keyword evidence="8" id="KW-1185">Reference proteome</keyword>
<comment type="similarity">
    <text evidence="1 4">Belongs to the thiolase-like superfamily. Thiolase family.</text>
</comment>
<dbReference type="InterPro" id="IPR020616">
    <property type="entry name" value="Thiolase_N"/>
</dbReference>
<dbReference type="EMBL" id="JAMKFE010000014">
    <property type="protein sequence ID" value="MCM5681854.1"/>
    <property type="molecule type" value="Genomic_DNA"/>
</dbReference>
<evidence type="ECO:0000313" key="8">
    <source>
        <dbReference type="Proteomes" id="UP001165541"/>
    </source>
</evidence>
<gene>
    <name evidence="7" type="ORF">M8A51_20190</name>
</gene>
<reference evidence="7" key="1">
    <citation type="submission" date="2022-05" db="EMBL/GenBank/DDBJ databases">
        <title>Schlegelella sp. nov., isolated from mangrove soil.</title>
        <authorList>
            <person name="Liu Y."/>
            <person name="Ge X."/>
            <person name="Liu W."/>
        </authorList>
    </citation>
    <scope>NUCLEOTIDE SEQUENCE</scope>
    <source>
        <strain evidence="7">S2-27</strain>
    </source>
</reference>
<keyword evidence="3 4" id="KW-0012">Acyltransferase</keyword>
<dbReference type="PANTHER" id="PTHR43365:SF1">
    <property type="entry name" value="ACETYL-COA C-ACYLTRANSFERASE"/>
    <property type="match status" value="1"/>
</dbReference>
<organism evidence="7 8">
    <name type="scientific">Caldimonas mangrovi</name>
    <dbReference type="NCBI Taxonomy" id="2944811"/>
    <lineage>
        <taxon>Bacteria</taxon>
        <taxon>Pseudomonadati</taxon>
        <taxon>Pseudomonadota</taxon>
        <taxon>Betaproteobacteria</taxon>
        <taxon>Burkholderiales</taxon>
        <taxon>Sphaerotilaceae</taxon>
        <taxon>Caldimonas</taxon>
    </lineage>
</organism>
<accession>A0ABT0YTX6</accession>
<feature type="domain" description="Thiolase N-terminal" evidence="5">
    <location>
        <begin position="5"/>
        <end position="260"/>
    </location>
</feature>
<proteinExistence type="inferred from homology"/>
<dbReference type="NCBIfam" id="TIGR01930">
    <property type="entry name" value="AcCoA-C-Actrans"/>
    <property type="match status" value="1"/>
</dbReference>
<dbReference type="InterPro" id="IPR016039">
    <property type="entry name" value="Thiolase-like"/>
</dbReference>
<dbReference type="InterPro" id="IPR002155">
    <property type="entry name" value="Thiolase"/>
</dbReference>
<dbReference type="InterPro" id="IPR020617">
    <property type="entry name" value="Thiolase_C"/>
</dbReference>
<keyword evidence="2 4" id="KW-0808">Transferase</keyword>
<feature type="domain" description="Thiolase C-terminal" evidence="6">
    <location>
        <begin position="269"/>
        <end position="390"/>
    </location>
</feature>
<dbReference type="Gene3D" id="3.40.47.10">
    <property type="match status" value="1"/>
</dbReference>
<dbReference type="PIRSF" id="PIRSF000429">
    <property type="entry name" value="Ac-CoA_Ac_transf"/>
    <property type="match status" value="1"/>
</dbReference>
<dbReference type="RefSeq" id="WP_251780334.1">
    <property type="nucleotide sequence ID" value="NZ_JAMKFE010000014.1"/>
</dbReference>
<dbReference type="PANTHER" id="PTHR43365">
    <property type="entry name" value="BLR7806 PROTEIN"/>
    <property type="match status" value="1"/>
</dbReference>
<dbReference type="InterPro" id="IPR020613">
    <property type="entry name" value="Thiolase_CS"/>
</dbReference>
<evidence type="ECO:0000256" key="1">
    <source>
        <dbReference type="ARBA" id="ARBA00010982"/>
    </source>
</evidence>
<evidence type="ECO:0000259" key="5">
    <source>
        <dbReference type="Pfam" id="PF00108"/>
    </source>
</evidence>